<evidence type="ECO:0000256" key="14">
    <source>
        <dbReference type="ARBA" id="ARBA00023136"/>
    </source>
</evidence>
<dbReference type="InterPro" id="IPR005702">
    <property type="entry name" value="Wzc-like_C"/>
</dbReference>
<keyword evidence="7" id="KW-0997">Cell inner membrane</keyword>
<evidence type="ECO:0000259" key="20">
    <source>
        <dbReference type="Pfam" id="PF13614"/>
    </source>
</evidence>
<comment type="subcellular location">
    <subcellularLocation>
        <location evidence="1">Cell inner membrane</location>
        <topology evidence="1">Multi-pass membrane protein</topology>
    </subcellularLocation>
</comment>
<feature type="domain" description="AAA" evidence="20">
    <location>
        <begin position="520"/>
        <end position="660"/>
    </location>
</feature>
<keyword evidence="10" id="KW-0547">Nucleotide-binding</keyword>
<keyword evidence="12" id="KW-0067">ATP-binding</keyword>
<dbReference type="EMBL" id="JADEWL010000066">
    <property type="protein sequence ID" value="MBE9214633.1"/>
    <property type="molecule type" value="Genomic_DNA"/>
</dbReference>
<feature type="coiled-coil region" evidence="17">
    <location>
        <begin position="204"/>
        <end position="314"/>
    </location>
</feature>
<organism evidence="22 23">
    <name type="scientific">Plectonema cf. radiosum LEGE 06105</name>
    <dbReference type="NCBI Taxonomy" id="945769"/>
    <lineage>
        <taxon>Bacteria</taxon>
        <taxon>Bacillati</taxon>
        <taxon>Cyanobacteriota</taxon>
        <taxon>Cyanophyceae</taxon>
        <taxon>Oscillatoriophycideae</taxon>
        <taxon>Oscillatoriales</taxon>
        <taxon>Microcoleaceae</taxon>
        <taxon>Plectonema</taxon>
    </lineage>
</organism>
<comment type="catalytic activity">
    <reaction evidence="16">
        <text>L-tyrosyl-[protein] + ATP = O-phospho-L-tyrosyl-[protein] + ADP + H(+)</text>
        <dbReference type="Rhea" id="RHEA:10596"/>
        <dbReference type="Rhea" id="RHEA-COMP:10136"/>
        <dbReference type="Rhea" id="RHEA-COMP:20101"/>
        <dbReference type="ChEBI" id="CHEBI:15378"/>
        <dbReference type="ChEBI" id="CHEBI:30616"/>
        <dbReference type="ChEBI" id="CHEBI:46858"/>
        <dbReference type="ChEBI" id="CHEBI:61978"/>
        <dbReference type="ChEBI" id="CHEBI:456216"/>
        <dbReference type="EC" id="2.7.10.2"/>
    </reaction>
</comment>
<keyword evidence="8" id="KW-0808">Transferase</keyword>
<dbReference type="NCBIfam" id="TIGR01007">
    <property type="entry name" value="eps_fam"/>
    <property type="match status" value="1"/>
</dbReference>
<comment type="similarity">
    <text evidence="3">Belongs to the CpsD/CapB family.</text>
</comment>
<keyword evidence="9 18" id="KW-0812">Transmembrane</keyword>
<dbReference type="GO" id="GO:0004715">
    <property type="term" value="F:non-membrane spanning protein tyrosine kinase activity"/>
    <property type="evidence" value="ECO:0007669"/>
    <property type="project" value="UniProtKB-EC"/>
</dbReference>
<reference evidence="22" key="1">
    <citation type="submission" date="2020-10" db="EMBL/GenBank/DDBJ databases">
        <authorList>
            <person name="Castelo-Branco R."/>
            <person name="Eusebio N."/>
            <person name="Adriana R."/>
            <person name="Vieira A."/>
            <person name="Brugerolle De Fraissinette N."/>
            <person name="Rezende De Castro R."/>
            <person name="Schneider M.P."/>
            <person name="Vasconcelos V."/>
            <person name="Leao P.N."/>
        </authorList>
    </citation>
    <scope>NUCLEOTIDE SEQUENCE</scope>
    <source>
        <strain evidence="22">LEGE 06105</strain>
    </source>
</reference>
<evidence type="ECO:0000256" key="9">
    <source>
        <dbReference type="ARBA" id="ARBA00022692"/>
    </source>
</evidence>
<dbReference type="InterPro" id="IPR050445">
    <property type="entry name" value="Bact_polysacc_biosynth/exp"/>
</dbReference>
<evidence type="ECO:0000313" key="22">
    <source>
        <dbReference type="EMBL" id="MBE9214633.1"/>
    </source>
</evidence>
<evidence type="ECO:0000256" key="18">
    <source>
        <dbReference type="SAM" id="Phobius"/>
    </source>
</evidence>
<dbReference type="InterPro" id="IPR025669">
    <property type="entry name" value="AAA_dom"/>
</dbReference>
<dbReference type="InterPro" id="IPR003856">
    <property type="entry name" value="LPS_length_determ_N"/>
</dbReference>
<evidence type="ECO:0000256" key="2">
    <source>
        <dbReference type="ARBA" id="ARBA00006683"/>
    </source>
</evidence>
<dbReference type="InterPro" id="IPR032807">
    <property type="entry name" value="GNVR"/>
</dbReference>
<keyword evidence="14 18" id="KW-0472">Membrane</keyword>
<evidence type="ECO:0000259" key="19">
    <source>
        <dbReference type="Pfam" id="PF02706"/>
    </source>
</evidence>
<dbReference type="EC" id="2.7.10.2" evidence="5"/>
<gene>
    <name evidence="22" type="ORF">IQ247_18500</name>
</gene>
<evidence type="ECO:0000256" key="4">
    <source>
        <dbReference type="ARBA" id="ARBA00008883"/>
    </source>
</evidence>
<dbReference type="GO" id="GO:0005886">
    <property type="term" value="C:plasma membrane"/>
    <property type="evidence" value="ECO:0007669"/>
    <property type="project" value="UniProtKB-SubCell"/>
</dbReference>
<evidence type="ECO:0000259" key="21">
    <source>
        <dbReference type="Pfam" id="PF13807"/>
    </source>
</evidence>
<comment type="caution">
    <text evidence="22">The sequence shown here is derived from an EMBL/GenBank/DDBJ whole genome shotgun (WGS) entry which is preliminary data.</text>
</comment>
<dbReference type="Gene3D" id="3.40.50.300">
    <property type="entry name" value="P-loop containing nucleotide triphosphate hydrolases"/>
    <property type="match status" value="1"/>
</dbReference>
<keyword evidence="23" id="KW-1185">Reference proteome</keyword>
<evidence type="ECO:0000256" key="6">
    <source>
        <dbReference type="ARBA" id="ARBA00022475"/>
    </source>
</evidence>
<keyword evidence="15" id="KW-0829">Tyrosine-protein kinase</keyword>
<evidence type="ECO:0000256" key="15">
    <source>
        <dbReference type="ARBA" id="ARBA00023137"/>
    </source>
</evidence>
<evidence type="ECO:0000256" key="10">
    <source>
        <dbReference type="ARBA" id="ARBA00022741"/>
    </source>
</evidence>
<dbReference type="RefSeq" id="WP_193922581.1">
    <property type="nucleotide sequence ID" value="NZ_JADEWL010000066.1"/>
</dbReference>
<dbReference type="PANTHER" id="PTHR32309:SF13">
    <property type="entry name" value="FERRIC ENTEROBACTIN TRANSPORT PROTEIN FEPE"/>
    <property type="match status" value="1"/>
</dbReference>
<keyword evidence="11" id="KW-0418">Kinase</keyword>
<dbReference type="CDD" id="cd05387">
    <property type="entry name" value="BY-kinase"/>
    <property type="match status" value="1"/>
</dbReference>
<name>A0A8J7F202_9CYAN</name>
<sequence length="717" mass="78727">MEKGISSLLMVLKRRSLPALATFAAVIGGAVAYLSVTPRVYQTSARLMLIGKQVSVSELGRDLTQVGNATPGGPSPLADQAELVKSQRVLNKAIEIYNSQSQGRNQQSIGEDKIDTAYLRKNLSVKIVPATNILQLSYENQDPVLAAQLLNALSAAMVEYDIKAISSEATKVQEFLENKQLPIATTKLQQAEAAENQYRQASGIVAFDEQTEALVENLASLEEQERTLSALLQEVRSQESSLRQITNAGNLSSAYSAVRSGSDEELVKMRAALAELERQLVEVRLRFTQNHPQVIELEEKRNAFRQMYQQQLAQVSSTNQAVASNKIANDQLSQQLTSQLITKEVERLAIENKLATVQAQTSNLQARLAQLPIKQQPLTTLVRQREEAAASLKFLQSKLEEARIAQAQKVSNVRVIESATVPNSPASPKKSVVLALATVFGGILATGVILLLELMDNTLRDPREAEELLKLPLLGVLPRLPAKTLVLEPSDRFLDQIGLVEPYRMLFKTLEFRNDAVLHLIVVSSTISGEGKSVVVSHLAAVSAMLSRKTLIIDADLRRPVQHTLFNLPPKPGITEIIEGKRSFVDAIQKTDVDNLDILTCGELHGRPSQLLESVEMKSILESAKKEYDLVIVDTPPLSACADASTLGKQSDGVVLVTRPSFTNKEILQRAVSELTSNQISILGVVVNGMSSLTEEYYRYPVKSYQPTRYLTPGGRR</sequence>
<feature type="domain" description="Tyrosine-protein kinase G-rich" evidence="21">
    <location>
        <begin position="395"/>
        <end position="451"/>
    </location>
</feature>
<evidence type="ECO:0000256" key="3">
    <source>
        <dbReference type="ARBA" id="ARBA00007316"/>
    </source>
</evidence>
<protein>
    <recommendedName>
        <fullName evidence="5">non-specific protein-tyrosine kinase</fullName>
        <ecNumber evidence="5">2.7.10.2</ecNumber>
    </recommendedName>
</protein>
<evidence type="ECO:0000256" key="12">
    <source>
        <dbReference type="ARBA" id="ARBA00022840"/>
    </source>
</evidence>
<evidence type="ECO:0000256" key="5">
    <source>
        <dbReference type="ARBA" id="ARBA00011903"/>
    </source>
</evidence>
<accession>A0A8J7F202</accession>
<dbReference type="Pfam" id="PF13807">
    <property type="entry name" value="GNVR"/>
    <property type="match status" value="1"/>
</dbReference>
<evidence type="ECO:0000256" key="16">
    <source>
        <dbReference type="ARBA" id="ARBA00051245"/>
    </source>
</evidence>
<evidence type="ECO:0000256" key="11">
    <source>
        <dbReference type="ARBA" id="ARBA00022777"/>
    </source>
</evidence>
<dbReference type="GO" id="GO:0005524">
    <property type="term" value="F:ATP binding"/>
    <property type="evidence" value="ECO:0007669"/>
    <property type="project" value="UniProtKB-KW"/>
</dbReference>
<dbReference type="AlphaFoldDB" id="A0A8J7F202"/>
<evidence type="ECO:0000256" key="8">
    <source>
        <dbReference type="ARBA" id="ARBA00022679"/>
    </source>
</evidence>
<dbReference type="InterPro" id="IPR027417">
    <property type="entry name" value="P-loop_NTPase"/>
</dbReference>
<feature type="domain" description="Polysaccharide chain length determinant N-terminal" evidence="19">
    <location>
        <begin position="7"/>
        <end position="94"/>
    </location>
</feature>
<keyword evidence="17" id="KW-0175">Coiled coil</keyword>
<proteinExistence type="inferred from homology"/>
<keyword evidence="13 18" id="KW-1133">Transmembrane helix</keyword>
<dbReference type="Proteomes" id="UP000620559">
    <property type="component" value="Unassembled WGS sequence"/>
</dbReference>
<dbReference type="Pfam" id="PF02706">
    <property type="entry name" value="Wzz"/>
    <property type="match status" value="1"/>
</dbReference>
<feature type="transmembrane region" description="Helical" evidence="18">
    <location>
        <begin position="432"/>
        <end position="452"/>
    </location>
</feature>
<dbReference type="PANTHER" id="PTHR32309">
    <property type="entry name" value="TYROSINE-PROTEIN KINASE"/>
    <property type="match status" value="1"/>
</dbReference>
<evidence type="ECO:0000313" key="23">
    <source>
        <dbReference type="Proteomes" id="UP000620559"/>
    </source>
</evidence>
<evidence type="ECO:0000256" key="1">
    <source>
        <dbReference type="ARBA" id="ARBA00004429"/>
    </source>
</evidence>
<keyword evidence="6" id="KW-1003">Cell membrane</keyword>
<evidence type="ECO:0000256" key="13">
    <source>
        <dbReference type="ARBA" id="ARBA00022989"/>
    </source>
</evidence>
<evidence type="ECO:0000256" key="17">
    <source>
        <dbReference type="SAM" id="Coils"/>
    </source>
</evidence>
<dbReference type="Pfam" id="PF13614">
    <property type="entry name" value="AAA_31"/>
    <property type="match status" value="1"/>
</dbReference>
<dbReference type="SUPFAM" id="SSF52540">
    <property type="entry name" value="P-loop containing nucleoside triphosphate hydrolases"/>
    <property type="match status" value="1"/>
</dbReference>
<comment type="similarity">
    <text evidence="2">Belongs to the CpsC/CapA family.</text>
</comment>
<evidence type="ECO:0000256" key="7">
    <source>
        <dbReference type="ARBA" id="ARBA00022519"/>
    </source>
</evidence>
<comment type="similarity">
    <text evidence="4">Belongs to the etk/wzc family.</text>
</comment>